<name>A0AB37QM84_9PSED</name>
<dbReference type="Proteomes" id="UP000272613">
    <property type="component" value="Unassembled WGS sequence"/>
</dbReference>
<proteinExistence type="predicted"/>
<organism evidence="1 2">
    <name type="scientific">Pseudomonas coronafaciens pv. garcae</name>
    <dbReference type="NCBI Taxonomy" id="251653"/>
    <lineage>
        <taxon>Bacteria</taxon>
        <taxon>Pseudomonadati</taxon>
        <taxon>Pseudomonadota</taxon>
        <taxon>Gammaproteobacteria</taxon>
        <taxon>Pseudomonadales</taxon>
        <taxon>Pseudomonadaceae</taxon>
        <taxon>Pseudomonas</taxon>
        <taxon>Pseudomonas coronafaciens</taxon>
    </lineage>
</organism>
<protein>
    <submittedName>
        <fullName evidence="1">Uncharacterized protein</fullName>
    </submittedName>
</protein>
<dbReference type="EMBL" id="RBSH01000269">
    <property type="protein sequence ID" value="RMR96302.1"/>
    <property type="molecule type" value="Genomic_DNA"/>
</dbReference>
<dbReference type="AlphaFoldDB" id="A0AB37QM84"/>
<evidence type="ECO:0000313" key="1">
    <source>
        <dbReference type="EMBL" id="RMR96302.1"/>
    </source>
</evidence>
<reference evidence="1 2" key="1">
    <citation type="submission" date="2018-08" db="EMBL/GenBank/DDBJ databases">
        <title>Recombination of ecologically and evolutionarily significant loci maintains genetic cohesion in the Pseudomonas syringae species complex.</title>
        <authorList>
            <person name="Dillon M."/>
            <person name="Thakur S."/>
            <person name="Almeida R.N.D."/>
            <person name="Weir B.S."/>
            <person name="Guttman D.S."/>
        </authorList>
    </citation>
    <scope>NUCLEOTIDE SEQUENCE [LARGE SCALE GENOMIC DNA]</scope>
    <source>
        <strain evidence="1 2">ICMP 5019</strain>
    </source>
</reference>
<accession>A0AB37QM84</accession>
<sequence>MAFKLGIDLGAATASIFDEVSERIDSSIRLGEPVKEPDVCGACNGKREAFHRGLEDGWYEPCNACLDDVAKLNVDQS</sequence>
<gene>
    <name evidence="1" type="ORF">ALP74_101755</name>
</gene>
<comment type="caution">
    <text evidence="1">The sequence shown here is derived from an EMBL/GenBank/DDBJ whole genome shotgun (WGS) entry which is preliminary data.</text>
</comment>
<evidence type="ECO:0000313" key="2">
    <source>
        <dbReference type="Proteomes" id="UP000272613"/>
    </source>
</evidence>